<evidence type="ECO:0000256" key="2">
    <source>
        <dbReference type="ARBA" id="ARBA00009256"/>
    </source>
</evidence>
<dbReference type="OrthoDB" id="9773087at2"/>
<evidence type="ECO:0000256" key="7">
    <source>
        <dbReference type="ARBA" id="ARBA00022840"/>
    </source>
</evidence>
<dbReference type="KEGG" id="cpho:CPHO_10680"/>
<dbReference type="EMBL" id="CP009249">
    <property type="protein sequence ID" value="APT93277.1"/>
    <property type="molecule type" value="Genomic_DNA"/>
</dbReference>
<evidence type="ECO:0000313" key="9">
    <source>
        <dbReference type="EMBL" id="APT93277.1"/>
    </source>
</evidence>
<dbReference type="GO" id="GO:0005829">
    <property type="term" value="C:cytosol"/>
    <property type="evidence" value="ECO:0007669"/>
    <property type="project" value="TreeGrafter"/>
</dbReference>
<keyword evidence="4 9" id="KW-0436">Ligase</keyword>
<keyword evidence="5" id="KW-0566">Pantothenate biosynthesis</keyword>
<protein>
    <recommendedName>
        <fullName evidence="3">pantoate--beta-alanine ligase (AMP-forming)</fullName>
        <ecNumber evidence="3">6.3.2.1</ecNumber>
    </recommendedName>
</protein>
<evidence type="ECO:0000256" key="1">
    <source>
        <dbReference type="ARBA" id="ARBA00004990"/>
    </source>
</evidence>
<organism evidence="9 10">
    <name type="scientific">Corynebacterium phocae</name>
    <dbReference type="NCBI Taxonomy" id="161895"/>
    <lineage>
        <taxon>Bacteria</taxon>
        <taxon>Bacillati</taxon>
        <taxon>Actinomycetota</taxon>
        <taxon>Actinomycetes</taxon>
        <taxon>Mycobacteriales</taxon>
        <taxon>Corynebacteriaceae</taxon>
        <taxon>Corynebacterium</taxon>
    </lineage>
</organism>
<dbReference type="Pfam" id="PF02569">
    <property type="entry name" value="Pantoate_ligase"/>
    <property type="match status" value="1"/>
</dbReference>
<keyword evidence="7" id="KW-0067">ATP-binding</keyword>
<dbReference type="PANTHER" id="PTHR21299:SF1">
    <property type="entry name" value="PANTOATE--BETA-ALANINE LIGASE"/>
    <property type="match status" value="1"/>
</dbReference>
<dbReference type="STRING" id="161895.CPHO_10680"/>
<dbReference type="GO" id="GO:0015940">
    <property type="term" value="P:pantothenate biosynthetic process"/>
    <property type="evidence" value="ECO:0007669"/>
    <property type="project" value="UniProtKB-UniPathway"/>
</dbReference>
<dbReference type="Proteomes" id="UP000185491">
    <property type="component" value="Chromosome"/>
</dbReference>
<evidence type="ECO:0000256" key="5">
    <source>
        <dbReference type="ARBA" id="ARBA00022655"/>
    </source>
</evidence>
<evidence type="ECO:0000256" key="6">
    <source>
        <dbReference type="ARBA" id="ARBA00022741"/>
    </source>
</evidence>
<dbReference type="Gene3D" id="3.40.50.620">
    <property type="entry name" value="HUPs"/>
    <property type="match status" value="2"/>
</dbReference>
<keyword evidence="10" id="KW-1185">Reference proteome</keyword>
<reference evidence="9 10" key="1">
    <citation type="submission" date="2014-08" db="EMBL/GenBank/DDBJ databases">
        <title>Complete genome sequence of Corynebacterium phocae M408/89/1(T)(=DSM 44612(T)), isolated from the common seal (Phoca vitulina).</title>
        <authorList>
            <person name="Ruckert C."/>
            <person name="Albersmeier A."/>
            <person name="Winkler A."/>
            <person name="Kalinowski J."/>
        </authorList>
    </citation>
    <scope>NUCLEOTIDE SEQUENCE [LARGE SCALE GENOMIC DNA]</scope>
    <source>
        <strain evidence="9 10">M408/89/1</strain>
    </source>
</reference>
<dbReference type="InterPro" id="IPR003721">
    <property type="entry name" value="Pantoate_ligase"/>
</dbReference>
<dbReference type="InterPro" id="IPR042176">
    <property type="entry name" value="Pantoate_ligase_C"/>
</dbReference>
<evidence type="ECO:0000313" key="10">
    <source>
        <dbReference type="Proteomes" id="UP000185491"/>
    </source>
</evidence>
<gene>
    <name evidence="9" type="ORF">CPHO_10680</name>
</gene>
<dbReference type="RefSeq" id="WP_075735681.1">
    <property type="nucleotide sequence ID" value="NZ_CP009249.1"/>
</dbReference>
<proteinExistence type="inferred from homology"/>
<dbReference type="UniPathway" id="UPA00028">
    <property type="reaction ID" value="UER00005"/>
</dbReference>
<comment type="similarity">
    <text evidence="2">Belongs to the pantothenate synthetase family.</text>
</comment>
<dbReference type="Gene3D" id="3.30.1300.10">
    <property type="entry name" value="Pantoate-beta-alanine ligase, C-terminal domain"/>
    <property type="match status" value="1"/>
</dbReference>
<evidence type="ECO:0000256" key="3">
    <source>
        <dbReference type="ARBA" id="ARBA00012219"/>
    </source>
</evidence>
<dbReference type="EC" id="6.3.2.1" evidence="3"/>
<dbReference type="InterPro" id="IPR014729">
    <property type="entry name" value="Rossmann-like_a/b/a_fold"/>
</dbReference>
<accession>A0A1L7D5C7</accession>
<sequence length="272" mass="28644">MSFELGRAVETDDPAQVRMISSAFRKTGCPVALVPLGNGVHAGHVALVRAARAVRGAVVIVAVGDVGDADLEVLRKEKVDVVWHYAPRPVRIRIAPTFQGLEPAAELGTELHRVLSMVGTVMPSHLIMGEKDYELLVATNVALQDLNLPVRVQGVPTVRMPDGVAVSTRNSRVAAEAREQARAISAALTAGAHAAEAGAQKVQDVAQAVLEAAGVEAEYVQVRGADLGEPPEQGDGRLLIAATVGGVRLIDNAGLPLGIGFRNLEQYQAQSR</sequence>
<comment type="pathway">
    <text evidence="1">Cofactor biosynthesis; (R)-pantothenate biosynthesis; (R)-pantothenate from (R)-pantoate and beta-alanine: step 1/1.</text>
</comment>
<dbReference type="PANTHER" id="PTHR21299">
    <property type="entry name" value="CYTIDYLATE KINASE/PANTOATE-BETA-ALANINE LIGASE"/>
    <property type="match status" value="1"/>
</dbReference>
<dbReference type="GO" id="GO:0004592">
    <property type="term" value="F:pantoate-beta-alanine ligase activity"/>
    <property type="evidence" value="ECO:0007669"/>
    <property type="project" value="UniProtKB-EC"/>
</dbReference>
<evidence type="ECO:0000256" key="8">
    <source>
        <dbReference type="ARBA" id="ARBA00048258"/>
    </source>
</evidence>
<dbReference type="GO" id="GO:0005524">
    <property type="term" value="F:ATP binding"/>
    <property type="evidence" value="ECO:0007669"/>
    <property type="project" value="UniProtKB-KW"/>
</dbReference>
<comment type="catalytic activity">
    <reaction evidence="8">
        <text>(R)-pantoate + beta-alanine + ATP = (R)-pantothenate + AMP + diphosphate + H(+)</text>
        <dbReference type="Rhea" id="RHEA:10912"/>
        <dbReference type="ChEBI" id="CHEBI:15378"/>
        <dbReference type="ChEBI" id="CHEBI:15980"/>
        <dbReference type="ChEBI" id="CHEBI:29032"/>
        <dbReference type="ChEBI" id="CHEBI:30616"/>
        <dbReference type="ChEBI" id="CHEBI:33019"/>
        <dbReference type="ChEBI" id="CHEBI:57966"/>
        <dbReference type="ChEBI" id="CHEBI:456215"/>
        <dbReference type="EC" id="6.3.2.1"/>
    </reaction>
</comment>
<keyword evidence="6" id="KW-0547">Nucleotide-binding</keyword>
<dbReference type="AlphaFoldDB" id="A0A1L7D5C7"/>
<dbReference type="SUPFAM" id="SSF52374">
    <property type="entry name" value="Nucleotidylyl transferase"/>
    <property type="match status" value="1"/>
</dbReference>
<evidence type="ECO:0000256" key="4">
    <source>
        <dbReference type="ARBA" id="ARBA00022598"/>
    </source>
</evidence>
<name>A0A1L7D5C7_9CORY</name>